<evidence type="ECO:0000313" key="3">
    <source>
        <dbReference type="Proteomes" id="UP000243579"/>
    </source>
</evidence>
<keyword evidence="1" id="KW-0812">Transmembrane</keyword>
<dbReference type="EMBL" id="JNBR01001409">
    <property type="protein sequence ID" value="OQR88119.1"/>
    <property type="molecule type" value="Genomic_DNA"/>
</dbReference>
<evidence type="ECO:0000256" key="1">
    <source>
        <dbReference type="SAM" id="Phobius"/>
    </source>
</evidence>
<dbReference type="OrthoDB" id="85488at2759"/>
<protein>
    <submittedName>
        <fullName evidence="2">Uncharacterized protein</fullName>
    </submittedName>
</protein>
<dbReference type="Proteomes" id="UP000243579">
    <property type="component" value="Unassembled WGS sequence"/>
</dbReference>
<dbReference type="AlphaFoldDB" id="A0A1V9YQS2"/>
<keyword evidence="1" id="KW-0472">Membrane</keyword>
<keyword evidence="3" id="KW-1185">Reference proteome</keyword>
<reference evidence="2 3" key="1">
    <citation type="journal article" date="2014" name="Genome Biol. Evol.">
        <title>The secreted proteins of Achlya hypogyna and Thraustotheca clavata identify the ancestral oomycete secretome and reveal gene acquisitions by horizontal gene transfer.</title>
        <authorList>
            <person name="Misner I."/>
            <person name="Blouin N."/>
            <person name="Leonard G."/>
            <person name="Richards T.A."/>
            <person name="Lane C.E."/>
        </authorList>
    </citation>
    <scope>NUCLEOTIDE SEQUENCE [LARGE SCALE GENOMIC DNA]</scope>
    <source>
        <strain evidence="2 3">ATCC 48635</strain>
    </source>
</reference>
<feature type="transmembrane region" description="Helical" evidence="1">
    <location>
        <begin position="54"/>
        <end position="74"/>
    </location>
</feature>
<comment type="caution">
    <text evidence="2">The sequence shown here is derived from an EMBL/GenBank/DDBJ whole genome shotgun (WGS) entry which is preliminary data.</text>
</comment>
<gene>
    <name evidence="2" type="ORF">ACHHYP_20333</name>
</gene>
<name>A0A1V9YQS2_ACHHY</name>
<keyword evidence="1" id="KW-1133">Transmembrane helix</keyword>
<evidence type="ECO:0000313" key="2">
    <source>
        <dbReference type="EMBL" id="OQR88119.1"/>
    </source>
</evidence>
<proteinExistence type="predicted"/>
<accession>A0A1V9YQS2</accession>
<sequence>MYGPVRLDDMRVFLSNPDSYGPFLTYAVSVDSVSELLAWRVVQHFKARTVSAAVVYAVCLAPGAVLATPAAGSLRPRVAAAMTRKSGASDVVDHLLEAFADKLLRALIADVLPGYREATPTWDTFVHRSVIRRDCSTLGPPLLAKNPSVVALRDASELDTNASRPSDRSMSGKLHRLGDVVTATALGIKPEQRKVPVLWAAMDDDTRTPALSTKSIVLNP</sequence>
<organism evidence="2 3">
    <name type="scientific">Achlya hypogyna</name>
    <name type="common">Oomycete</name>
    <name type="synonym">Protoachlya hypogyna</name>
    <dbReference type="NCBI Taxonomy" id="1202772"/>
    <lineage>
        <taxon>Eukaryota</taxon>
        <taxon>Sar</taxon>
        <taxon>Stramenopiles</taxon>
        <taxon>Oomycota</taxon>
        <taxon>Saprolegniomycetes</taxon>
        <taxon>Saprolegniales</taxon>
        <taxon>Achlyaceae</taxon>
        <taxon>Achlya</taxon>
    </lineage>
</organism>